<dbReference type="EMBL" id="PCVI01000042">
    <property type="protein sequence ID" value="PIQ70037.1"/>
    <property type="molecule type" value="Genomic_DNA"/>
</dbReference>
<dbReference type="Pfam" id="PF00534">
    <property type="entry name" value="Glycos_transf_1"/>
    <property type="match status" value="1"/>
</dbReference>
<proteinExistence type="predicted"/>
<dbReference type="Proteomes" id="UP000231371">
    <property type="component" value="Unassembled WGS sequence"/>
</dbReference>
<dbReference type="InterPro" id="IPR001296">
    <property type="entry name" value="Glyco_trans_1"/>
</dbReference>
<reference evidence="2 3" key="1">
    <citation type="submission" date="2017-09" db="EMBL/GenBank/DDBJ databases">
        <title>Depth-based differentiation of microbial function through sediment-hosted aquifers and enrichment of novel symbionts in the deep terrestrial subsurface.</title>
        <authorList>
            <person name="Probst A.J."/>
            <person name="Ladd B."/>
            <person name="Jarett J.K."/>
            <person name="Geller-Mcgrath D.E."/>
            <person name="Sieber C.M."/>
            <person name="Emerson J.B."/>
            <person name="Anantharaman K."/>
            <person name="Thomas B.C."/>
            <person name="Malmstrom R."/>
            <person name="Stieglmeier M."/>
            <person name="Klingl A."/>
            <person name="Woyke T."/>
            <person name="Ryan C.M."/>
            <person name="Banfield J.F."/>
        </authorList>
    </citation>
    <scope>NUCLEOTIDE SEQUENCE [LARGE SCALE GENOMIC DNA]</scope>
    <source>
        <strain evidence="2">CG11_big_fil_rev_8_21_14_0_20_40_12</strain>
    </source>
</reference>
<evidence type="ECO:0000313" key="3">
    <source>
        <dbReference type="Proteomes" id="UP000231371"/>
    </source>
</evidence>
<keyword evidence="2" id="KW-0808">Transferase</keyword>
<dbReference type="InterPro" id="IPR050194">
    <property type="entry name" value="Glycosyltransferase_grp1"/>
</dbReference>
<dbReference type="Gene3D" id="3.40.50.2000">
    <property type="entry name" value="Glycogen Phosphorylase B"/>
    <property type="match status" value="2"/>
</dbReference>
<gene>
    <name evidence="2" type="ORF">COV89_02610</name>
</gene>
<protein>
    <submittedName>
        <fullName evidence="2">Glycosyl transferase</fullName>
    </submittedName>
</protein>
<name>A0A2H0KFN3_9BACT</name>
<dbReference type="PANTHER" id="PTHR45947:SF3">
    <property type="entry name" value="SULFOQUINOVOSYL TRANSFERASE SQD2"/>
    <property type="match status" value="1"/>
</dbReference>
<sequence length="391" mass="44907">MKVALVYDRVNKWGGAERVLLALHEIWSQAPLFTSVYNSKTAGWAKVFPKIIPSFLQKFPWAKTSHEIFSPLMPIAFESLDLSGYDLIISVTSEAAKGVLTSPHQLHLCYCLTPTRYLWSGYDDYFKTEKSRRLSRLLISYLRKWDKIAGQRPDGYVAISKTVQSRIKNYYHRESEVIYPPIDTDKFEIRNPKSESNTKYLPCSPRGVAGRQAGKILNTKYFFVVSRLVKYKKVDLVIETFNRLGWNLKIAGTGRETNSLKTKAKNNIEFLGQLTDQQLLSYYQNCEAVIFPQEEDFGIVPLEAQACGKPVVAYRAGGAVETLIENRTGLFFDKQTVESLAAKLQSFKAAGYKAEDCREQAEKFCKEKFMIEFKKYIEAEWQKHLKNIFTR</sequence>
<feature type="domain" description="Glycosyl transferase family 1" evidence="1">
    <location>
        <begin position="215"/>
        <end position="363"/>
    </location>
</feature>
<organism evidence="2 3">
    <name type="scientific">Candidatus Shapirobacteria bacterium CG11_big_fil_rev_8_21_14_0_20_40_12</name>
    <dbReference type="NCBI Taxonomy" id="1974889"/>
    <lineage>
        <taxon>Bacteria</taxon>
        <taxon>Candidatus Shapironibacteriota</taxon>
    </lineage>
</organism>
<dbReference type="SUPFAM" id="SSF53756">
    <property type="entry name" value="UDP-Glycosyltransferase/glycogen phosphorylase"/>
    <property type="match status" value="1"/>
</dbReference>
<dbReference type="GO" id="GO:0016757">
    <property type="term" value="F:glycosyltransferase activity"/>
    <property type="evidence" value="ECO:0007669"/>
    <property type="project" value="InterPro"/>
</dbReference>
<evidence type="ECO:0000313" key="2">
    <source>
        <dbReference type="EMBL" id="PIQ70037.1"/>
    </source>
</evidence>
<dbReference type="AlphaFoldDB" id="A0A2H0KFN3"/>
<comment type="caution">
    <text evidence="2">The sequence shown here is derived from an EMBL/GenBank/DDBJ whole genome shotgun (WGS) entry which is preliminary data.</text>
</comment>
<accession>A0A2H0KFN3</accession>
<dbReference type="PANTHER" id="PTHR45947">
    <property type="entry name" value="SULFOQUINOVOSYL TRANSFERASE SQD2"/>
    <property type="match status" value="1"/>
</dbReference>
<evidence type="ECO:0000259" key="1">
    <source>
        <dbReference type="Pfam" id="PF00534"/>
    </source>
</evidence>